<keyword evidence="3" id="KW-0597">Phosphoprotein</keyword>
<sequence>MKTINKCSKCTVADPPPFEISYEHIRELLDAGKLNIWEWDLVSDDVIDFGYSESLSILDGYKGEIGRLNHFLTRLHPDDRERIAKELEEAFVLQDDYNAEFRIRLMNGRYEWVAARGRYIRDAARKPIKMIGTWCFITDQKNIQELARRQQTTLTRLSRCYVLGEVASTLTHEISQPLLVTNTYLSGSVRRLKQNDIDKEELTNVLEAALKQVDLMGKIIKRIKRFVTHGELHYEPVDLASVAENAVKIARFSFDFVVTVNYDFDKNLTKAILDSNQIKQVFLNLINNAFESMLESNTRQPTLTIKIETANDEINVYIMDNGPGIPQNVVENLFTPFYSTKEYGMGVGLSICRNIIRAHGGALYIENNLIDEGAICRFSLPYIVEANNG</sequence>
<dbReference type="RefSeq" id="WP_115174620.1">
    <property type="nucleotide sequence ID" value="NZ_UGNY01000001.1"/>
</dbReference>
<keyword evidence="4 8" id="KW-0808">Transferase</keyword>
<dbReference type="Pfam" id="PF08447">
    <property type="entry name" value="PAS_3"/>
    <property type="match status" value="1"/>
</dbReference>
<dbReference type="InterPro" id="IPR000700">
    <property type="entry name" value="PAS-assoc_C"/>
</dbReference>
<dbReference type="InterPro" id="IPR013655">
    <property type="entry name" value="PAS_fold_3"/>
</dbReference>
<dbReference type="InterPro" id="IPR052162">
    <property type="entry name" value="Sensor_kinase/Photoreceptor"/>
</dbReference>
<dbReference type="InterPro" id="IPR003594">
    <property type="entry name" value="HATPase_dom"/>
</dbReference>
<keyword evidence="5 8" id="KW-0418">Kinase</keyword>
<dbReference type="Pfam" id="PF02518">
    <property type="entry name" value="HATPase_c"/>
    <property type="match status" value="1"/>
</dbReference>
<evidence type="ECO:0000256" key="3">
    <source>
        <dbReference type="ARBA" id="ARBA00022553"/>
    </source>
</evidence>
<dbReference type="InterPro" id="IPR036890">
    <property type="entry name" value="HATPase_C_sf"/>
</dbReference>
<name>A0A378IRS4_9GAMM</name>
<dbReference type="Gene3D" id="3.30.565.10">
    <property type="entry name" value="Histidine kinase-like ATPase, C-terminal domain"/>
    <property type="match status" value="1"/>
</dbReference>
<dbReference type="PROSITE" id="PS50109">
    <property type="entry name" value="HIS_KIN"/>
    <property type="match status" value="1"/>
</dbReference>
<dbReference type="PANTHER" id="PTHR43304">
    <property type="entry name" value="PHYTOCHROME-LIKE PROTEIN CPH1"/>
    <property type="match status" value="1"/>
</dbReference>
<feature type="domain" description="Histidine kinase" evidence="6">
    <location>
        <begin position="169"/>
        <end position="384"/>
    </location>
</feature>
<evidence type="ECO:0000256" key="5">
    <source>
        <dbReference type="ARBA" id="ARBA00022777"/>
    </source>
</evidence>
<dbReference type="InterPro" id="IPR003661">
    <property type="entry name" value="HisK_dim/P_dom"/>
</dbReference>
<dbReference type="InterPro" id="IPR004358">
    <property type="entry name" value="Sig_transdc_His_kin-like_C"/>
</dbReference>
<dbReference type="EMBL" id="UGNY01000001">
    <property type="protein sequence ID" value="STX37562.1"/>
    <property type="molecule type" value="Genomic_DNA"/>
</dbReference>
<reference evidence="8 9" key="1">
    <citation type="submission" date="2018-06" db="EMBL/GenBank/DDBJ databases">
        <authorList>
            <consortium name="Pathogen Informatics"/>
            <person name="Doyle S."/>
        </authorList>
    </citation>
    <scope>NUCLEOTIDE SEQUENCE [LARGE SCALE GENOMIC DNA]</scope>
    <source>
        <strain evidence="8 9">NCTC11978</strain>
    </source>
</reference>
<evidence type="ECO:0000256" key="4">
    <source>
        <dbReference type="ARBA" id="ARBA00022679"/>
    </source>
</evidence>
<gene>
    <name evidence="8" type="primary">fixL_1</name>
    <name evidence="8" type="ORF">NCTC11978_00730</name>
</gene>
<dbReference type="InterPro" id="IPR005467">
    <property type="entry name" value="His_kinase_dom"/>
</dbReference>
<dbReference type="CDD" id="cd00130">
    <property type="entry name" value="PAS"/>
    <property type="match status" value="1"/>
</dbReference>
<evidence type="ECO:0000313" key="9">
    <source>
        <dbReference type="Proteomes" id="UP000254033"/>
    </source>
</evidence>
<comment type="catalytic activity">
    <reaction evidence="1">
        <text>ATP + protein L-histidine = ADP + protein N-phospho-L-histidine.</text>
        <dbReference type="EC" id="2.7.13.3"/>
    </reaction>
</comment>
<feature type="domain" description="PAC" evidence="7">
    <location>
        <begin position="97"/>
        <end position="149"/>
    </location>
</feature>
<dbReference type="InterPro" id="IPR035965">
    <property type="entry name" value="PAS-like_dom_sf"/>
</dbReference>
<dbReference type="PROSITE" id="PS50113">
    <property type="entry name" value="PAC"/>
    <property type="match status" value="1"/>
</dbReference>
<dbReference type="SMART" id="SM00387">
    <property type="entry name" value="HATPase_c"/>
    <property type="match status" value="1"/>
</dbReference>
<dbReference type="SUPFAM" id="SSF55874">
    <property type="entry name" value="ATPase domain of HSP90 chaperone/DNA topoisomerase II/histidine kinase"/>
    <property type="match status" value="1"/>
</dbReference>
<dbReference type="InterPro" id="IPR000014">
    <property type="entry name" value="PAS"/>
</dbReference>
<dbReference type="SUPFAM" id="SSF55785">
    <property type="entry name" value="PYP-like sensor domain (PAS domain)"/>
    <property type="match status" value="1"/>
</dbReference>
<protein>
    <recommendedName>
        <fullName evidence="2">histidine kinase</fullName>
        <ecNumber evidence="2">2.7.13.3</ecNumber>
    </recommendedName>
</protein>
<dbReference type="AlphaFoldDB" id="A0A378IRS4"/>
<dbReference type="Gene3D" id="1.10.287.130">
    <property type="match status" value="1"/>
</dbReference>
<dbReference type="GO" id="GO:0000155">
    <property type="term" value="F:phosphorelay sensor kinase activity"/>
    <property type="evidence" value="ECO:0007669"/>
    <property type="project" value="InterPro"/>
</dbReference>
<evidence type="ECO:0000259" key="6">
    <source>
        <dbReference type="PROSITE" id="PS50109"/>
    </source>
</evidence>
<dbReference type="EC" id="2.7.13.3" evidence="2"/>
<evidence type="ECO:0000256" key="1">
    <source>
        <dbReference type="ARBA" id="ARBA00000085"/>
    </source>
</evidence>
<evidence type="ECO:0000313" key="8">
    <source>
        <dbReference type="EMBL" id="STX37562.1"/>
    </source>
</evidence>
<dbReference type="Gene3D" id="3.30.450.20">
    <property type="entry name" value="PAS domain"/>
    <property type="match status" value="1"/>
</dbReference>
<evidence type="ECO:0000256" key="2">
    <source>
        <dbReference type="ARBA" id="ARBA00012438"/>
    </source>
</evidence>
<evidence type="ECO:0000259" key="7">
    <source>
        <dbReference type="PROSITE" id="PS50113"/>
    </source>
</evidence>
<dbReference type="PRINTS" id="PR00344">
    <property type="entry name" value="BCTRLSENSOR"/>
</dbReference>
<organism evidence="8 9">
    <name type="scientific">Legionella feeleii</name>
    <dbReference type="NCBI Taxonomy" id="453"/>
    <lineage>
        <taxon>Bacteria</taxon>
        <taxon>Pseudomonadati</taxon>
        <taxon>Pseudomonadota</taxon>
        <taxon>Gammaproteobacteria</taxon>
        <taxon>Legionellales</taxon>
        <taxon>Legionellaceae</taxon>
        <taxon>Legionella</taxon>
    </lineage>
</organism>
<accession>A0A378IRS4</accession>
<dbReference type="CDD" id="cd00082">
    <property type="entry name" value="HisKA"/>
    <property type="match status" value="1"/>
</dbReference>
<dbReference type="PANTHER" id="PTHR43304:SF1">
    <property type="entry name" value="PAC DOMAIN-CONTAINING PROTEIN"/>
    <property type="match status" value="1"/>
</dbReference>
<dbReference type="Proteomes" id="UP000254033">
    <property type="component" value="Unassembled WGS sequence"/>
</dbReference>
<proteinExistence type="predicted"/>